<proteinExistence type="predicted"/>
<dbReference type="GeneID" id="35599349"/>
<accession>A0A2D3UTK6</accession>
<evidence type="ECO:0000256" key="1">
    <source>
        <dbReference type="SAM" id="MobiDB-lite"/>
    </source>
</evidence>
<evidence type="ECO:0000313" key="2">
    <source>
        <dbReference type="EMBL" id="CZT18328.1"/>
    </source>
</evidence>
<dbReference type="RefSeq" id="XP_023625218.1">
    <property type="nucleotide sequence ID" value="XM_023769450.1"/>
</dbReference>
<evidence type="ECO:0000313" key="3">
    <source>
        <dbReference type="Proteomes" id="UP000225277"/>
    </source>
</evidence>
<dbReference type="Proteomes" id="UP000225277">
    <property type="component" value="Unassembled WGS sequence"/>
</dbReference>
<name>A0A2D3UTK6_9PEZI</name>
<reference evidence="2 3" key="1">
    <citation type="submission" date="2016-03" db="EMBL/GenBank/DDBJ databases">
        <authorList>
            <person name="Ploux O."/>
        </authorList>
    </citation>
    <scope>NUCLEOTIDE SEQUENCE [LARGE SCALE GENOMIC DNA]</scope>
    <source>
        <strain evidence="2 3">URUG2</strain>
    </source>
</reference>
<dbReference type="AlphaFoldDB" id="A0A2D3UTK6"/>
<feature type="region of interest" description="Disordered" evidence="1">
    <location>
        <begin position="1"/>
        <end position="33"/>
    </location>
</feature>
<sequence length="255" mass="29098">MNRQRDHGSNGQLALMQANREKKKLRDDNTELERRLKEKDRAITHLEDDLRTAKEESAKQIQAIRIEAQESDELKDQLLAAGTKAVQEVRIKIEAVQAEKATITTLLQAREKNLMELQDAWVENAPDHTRAALERFSERSLGFVKSLKADVKMERATGLATSQKLLAKQAVVDDLYDQNAALHAKSERDSKALQELRRAREEDQRTVRMMEGGKRAADLRAEEAKGIAEQQEVIIKRLLQENERHFSDFPYGNGC</sequence>
<keyword evidence="3" id="KW-1185">Reference proteome</keyword>
<gene>
    <name evidence="2" type="ORF">RCC_04172</name>
</gene>
<dbReference type="EMBL" id="FJUY01000005">
    <property type="protein sequence ID" value="CZT18328.1"/>
    <property type="molecule type" value="Genomic_DNA"/>
</dbReference>
<feature type="compositionally biased region" description="Basic and acidic residues" evidence="1">
    <location>
        <begin position="24"/>
        <end position="33"/>
    </location>
</feature>
<dbReference type="SUPFAM" id="SSF103652">
    <property type="entry name" value="G protein-binding domain"/>
    <property type="match status" value="1"/>
</dbReference>
<protein>
    <submittedName>
        <fullName evidence="2">Uncharacterized protein</fullName>
    </submittedName>
</protein>
<organism evidence="2 3">
    <name type="scientific">Ramularia collo-cygni</name>
    <dbReference type="NCBI Taxonomy" id="112498"/>
    <lineage>
        <taxon>Eukaryota</taxon>
        <taxon>Fungi</taxon>
        <taxon>Dikarya</taxon>
        <taxon>Ascomycota</taxon>
        <taxon>Pezizomycotina</taxon>
        <taxon>Dothideomycetes</taxon>
        <taxon>Dothideomycetidae</taxon>
        <taxon>Mycosphaerellales</taxon>
        <taxon>Mycosphaerellaceae</taxon>
        <taxon>Ramularia</taxon>
    </lineage>
</organism>